<keyword evidence="2" id="KW-1133">Transmembrane helix</keyword>
<sequence length="197" mass="21434">MVIYDYLRRAHARADASGLADRTHRVHNHILPTQGYVYSAQRFPAPRRPSTTWPAVSEKREAWRAHESWRGKSAGAEGCMCDGRGAGQVILRGKGRVFRLDRVSTGKRVVHISPPSHPAPSSRPARSSSRMRARSEIHVASPVAVFVGAGVLLVAAHWCGVHALRPLAGGNLVDDERARTRAGPRAGAAPHSPGKKW</sequence>
<evidence type="ECO:0000313" key="3">
    <source>
        <dbReference type="EMBL" id="KZP28252.1"/>
    </source>
</evidence>
<feature type="compositionally biased region" description="Low complexity" evidence="1">
    <location>
        <begin position="119"/>
        <end position="130"/>
    </location>
</feature>
<name>A0A166RGN7_9AGAM</name>
<keyword evidence="2" id="KW-0812">Transmembrane</keyword>
<feature type="region of interest" description="Disordered" evidence="1">
    <location>
        <begin position="112"/>
        <end position="133"/>
    </location>
</feature>
<evidence type="ECO:0000313" key="4">
    <source>
        <dbReference type="Proteomes" id="UP000076532"/>
    </source>
</evidence>
<proteinExistence type="predicted"/>
<keyword evidence="4" id="KW-1185">Reference proteome</keyword>
<dbReference type="AlphaFoldDB" id="A0A166RGN7"/>
<reference evidence="3 4" key="1">
    <citation type="journal article" date="2016" name="Mol. Biol. Evol.">
        <title>Comparative Genomics of Early-Diverging Mushroom-Forming Fungi Provides Insights into the Origins of Lignocellulose Decay Capabilities.</title>
        <authorList>
            <person name="Nagy L.G."/>
            <person name="Riley R."/>
            <person name="Tritt A."/>
            <person name="Adam C."/>
            <person name="Daum C."/>
            <person name="Floudas D."/>
            <person name="Sun H."/>
            <person name="Yadav J.S."/>
            <person name="Pangilinan J."/>
            <person name="Larsson K.H."/>
            <person name="Matsuura K."/>
            <person name="Barry K."/>
            <person name="Labutti K."/>
            <person name="Kuo R."/>
            <person name="Ohm R.A."/>
            <person name="Bhattacharya S.S."/>
            <person name="Shirouzu T."/>
            <person name="Yoshinaga Y."/>
            <person name="Martin F.M."/>
            <person name="Grigoriev I.V."/>
            <person name="Hibbett D.S."/>
        </authorList>
    </citation>
    <scope>NUCLEOTIDE SEQUENCE [LARGE SCALE GENOMIC DNA]</scope>
    <source>
        <strain evidence="3 4">CBS 109695</strain>
    </source>
</reference>
<feature type="transmembrane region" description="Helical" evidence="2">
    <location>
        <begin position="137"/>
        <end position="158"/>
    </location>
</feature>
<evidence type="ECO:0000256" key="1">
    <source>
        <dbReference type="SAM" id="MobiDB-lite"/>
    </source>
</evidence>
<protein>
    <submittedName>
        <fullName evidence="3">Uncharacterized protein</fullName>
    </submittedName>
</protein>
<dbReference type="Proteomes" id="UP000076532">
    <property type="component" value="Unassembled WGS sequence"/>
</dbReference>
<dbReference type="EMBL" id="KV417504">
    <property type="protein sequence ID" value="KZP28252.1"/>
    <property type="molecule type" value="Genomic_DNA"/>
</dbReference>
<organism evidence="3 4">
    <name type="scientific">Athelia psychrophila</name>
    <dbReference type="NCBI Taxonomy" id="1759441"/>
    <lineage>
        <taxon>Eukaryota</taxon>
        <taxon>Fungi</taxon>
        <taxon>Dikarya</taxon>
        <taxon>Basidiomycota</taxon>
        <taxon>Agaricomycotina</taxon>
        <taxon>Agaricomycetes</taxon>
        <taxon>Agaricomycetidae</taxon>
        <taxon>Atheliales</taxon>
        <taxon>Atheliaceae</taxon>
        <taxon>Athelia</taxon>
    </lineage>
</organism>
<gene>
    <name evidence="3" type="ORF">FIBSPDRAFT_267516</name>
</gene>
<keyword evidence="2" id="KW-0472">Membrane</keyword>
<accession>A0A166RGN7</accession>
<evidence type="ECO:0000256" key="2">
    <source>
        <dbReference type="SAM" id="Phobius"/>
    </source>
</evidence>